<dbReference type="PANTHER" id="PTHR10264">
    <property type="entry name" value="BAND 7 PROTEIN-RELATED"/>
    <property type="match status" value="1"/>
</dbReference>
<dbReference type="Gene3D" id="6.10.250.2090">
    <property type="match status" value="1"/>
</dbReference>
<feature type="compositionally biased region" description="Low complexity" evidence="2">
    <location>
        <begin position="23"/>
        <end position="48"/>
    </location>
</feature>
<dbReference type="SUPFAM" id="SSF117892">
    <property type="entry name" value="Band 7/SPFH domain"/>
    <property type="match status" value="1"/>
</dbReference>
<dbReference type="PRINTS" id="PR00721">
    <property type="entry name" value="STOMATIN"/>
</dbReference>
<dbReference type="OrthoDB" id="2105077at2759"/>
<dbReference type="Gene3D" id="3.30.479.30">
    <property type="entry name" value="Band 7 domain"/>
    <property type="match status" value="1"/>
</dbReference>
<dbReference type="GO" id="GO:0098552">
    <property type="term" value="C:side of membrane"/>
    <property type="evidence" value="ECO:0007669"/>
    <property type="project" value="UniProtKB-ARBA"/>
</dbReference>
<dbReference type="KEGG" id="pfp:PFL1_04356"/>
<dbReference type="CDD" id="cd13437">
    <property type="entry name" value="SPFH_alloslipin"/>
    <property type="match status" value="1"/>
</dbReference>
<dbReference type="Proteomes" id="UP000053664">
    <property type="component" value="Unassembled WGS sequence"/>
</dbReference>
<name>A0A061H6G2_9BASI</name>
<dbReference type="InterPro" id="IPR036013">
    <property type="entry name" value="Band_7/SPFH_dom_sf"/>
</dbReference>
<gene>
    <name evidence="4" type="ORF">PFL1_04356</name>
</gene>
<dbReference type="GeneID" id="19318461"/>
<feature type="region of interest" description="Disordered" evidence="2">
    <location>
        <begin position="1"/>
        <end position="61"/>
    </location>
</feature>
<dbReference type="eggNOG" id="KOG2621">
    <property type="taxonomic scope" value="Eukaryota"/>
</dbReference>
<reference evidence="4 5" key="1">
    <citation type="journal article" date="2013" name="Plant Cell">
        <title>The transition from a phytopathogenic smut ancestor to an anamorphic biocontrol agent deciphered by comparative whole-genome analysis.</title>
        <authorList>
            <person name="Lefebvre F."/>
            <person name="Joly D.L."/>
            <person name="Labbe C."/>
            <person name="Teichmann B."/>
            <person name="Linning R."/>
            <person name="Belzile F."/>
            <person name="Bakkeren G."/>
            <person name="Belanger R.R."/>
        </authorList>
    </citation>
    <scope>NUCLEOTIDE SEQUENCE [LARGE SCALE GENOMIC DNA]</scope>
    <source>
        <strain evidence="4 5">PF-1</strain>
    </source>
</reference>
<evidence type="ECO:0000256" key="1">
    <source>
        <dbReference type="ARBA" id="ARBA00008164"/>
    </source>
</evidence>
<protein>
    <recommendedName>
        <fullName evidence="3">Band 7 domain-containing protein</fullName>
    </recommendedName>
</protein>
<dbReference type="AlphaFoldDB" id="A0A061H6G2"/>
<dbReference type="FunFam" id="3.30.479.30:FF:000004">
    <property type="entry name" value="Putative membrane protease family, stomatin"/>
    <property type="match status" value="1"/>
</dbReference>
<dbReference type="EMBL" id="KE361636">
    <property type="protein sequence ID" value="EPQ28029.1"/>
    <property type="molecule type" value="Genomic_DNA"/>
</dbReference>
<dbReference type="InterPro" id="IPR043202">
    <property type="entry name" value="Band-7_stomatin-like"/>
</dbReference>
<dbReference type="Pfam" id="PF01145">
    <property type="entry name" value="Band_7"/>
    <property type="match status" value="1"/>
</dbReference>
<feature type="domain" description="Band 7" evidence="3">
    <location>
        <begin position="108"/>
        <end position="265"/>
    </location>
</feature>
<evidence type="ECO:0000259" key="3">
    <source>
        <dbReference type="SMART" id="SM00244"/>
    </source>
</evidence>
<evidence type="ECO:0000313" key="5">
    <source>
        <dbReference type="Proteomes" id="UP000053664"/>
    </source>
</evidence>
<dbReference type="PANTHER" id="PTHR10264:SF19">
    <property type="entry name" value="AT06885P-RELATED"/>
    <property type="match status" value="1"/>
</dbReference>
<feature type="compositionally biased region" description="Polar residues" evidence="2">
    <location>
        <begin position="49"/>
        <end position="61"/>
    </location>
</feature>
<dbReference type="RefSeq" id="XP_007880073.1">
    <property type="nucleotide sequence ID" value="XM_007881882.1"/>
</dbReference>
<organism evidence="4 5">
    <name type="scientific">Pseudozyma flocculosa PF-1</name>
    <dbReference type="NCBI Taxonomy" id="1277687"/>
    <lineage>
        <taxon>Eukaryota</taxon>
        <taxon>Fungi</taxon>
        <taxon>Dikarya</taxon>
        <taxon>Basidiomycota</taxon>
        <taxon>Ustilaginomycotina</taxon>
        <taxon>Ustilaginomycetes</taxon>
        <taxon>Ustilaginales</taxon>
        <taxon>Ustilaginaceae</taxon>
        <taxon>Pseudozyma</taxon>
    </lineage>
</organism>
<dbReference type="HOGENOM" id="CLU_024949_4_2_1"/>
<proteinExistence type="inferred from homology"/>
<dbReference type="GO" id="GO:0005886">
    <property type="term" value="C:plasma membrane"/>
    <property type="evidence" value="ECO:0007669"/>
    <property type="project" value="InterPro"/>
</dbReference>
<dbReference type="SMART" id="SM00244">
    <property type="entry name" value="PHB"/>
    <property type="match status" value="1"/>
</dbReference>
<evidence type="ECO:0000313" key="4">
    <source>
        <dbReference type="EMBL" id="EPQ28029.1"/>
    </source>
</evidence>
<evidence type="ECO:0000256" key="2">
    <source>
        <dbReference type="SAM" id="MobiDB-lite"/>
    </source>
</evidence>
<comment type="similarity">
    <text evidence="1">Belongs to the band 7/mec-2 family.</text>
</comment>
<accession>A0A061H6G2</accession>
<dbReference type="InterPro" id="IPR001972">
    <property type="entry name" value="Stomatin_HflK_fam"/>
</dbReference>
<sequence>MSDNAKHDATAGASTDIDGDFGSGSSTMPASTAAATAAAQRAKATHTSPGNSGVITVQPLSRSEMQPSYKQNLGLEDVEHGFYGSMMNGIGAFAGFFGQIPCCFCCPNPFKEIQQGSVGLVSRFGKAYRAEDPGLVQINPCSESLRIVDVKIQISPIPSQTVMTKDNVSTNIDSIIYWHISNPYRAAYGISDVKAALVERAQTTLRHVVGSRTLQSVISDREQVAAEIEEIVEGVAEKWGVQVESILIKDIIFSKELQESLSSAATSKRIGESKVIAARAEVDAARLMRQAADILASPAAMQIRQLEALQAMAKAANSKVVFVPMNLDGPGAQALVNSQGVEPISSAGPAAASTSATRSGGLSVQDAASINQLTQM</sequence>
<dbReference type="InterPro" id="IPR001107">
    <property type="entry name" value="Band_7"/>
</dbReference>